<accession>A0A0K2T9E1</accession>
<protein>
    <submittedName>
        <fullName evidence="1">Uncharacterized protein</fullName>
    </submittedName>
</protein>
<name>A0A0K2T9E1_LEPSM</name>
<feature type="non-terminal residue" evidence="1">
    <location>
        <position position="1"/>
    </location>
</feature>
<reference evidence="1" key="1">
    <citation type="submission" date="2014-05" db="EMBL/GenBank/DDBJ databases">
        <authorList>
            <person name="Chronopoulou M."/>
        </authorList>
    </citation>
    <scope>NUCLEOTIDE SEQUENCE</scope>
    <source>
        <tissue evidence="1">Whole organism</tissue>
    </source>
</reference>
<sequence length="64" mass="6963">SFCHASVSGEVLKERIANKFAIIVLKPGARQDCAINPSFSSARQITSSPRFQSHDGILSKYALL</sequence>
<dbReference type="AlphaFoldDB" id="A0A0K2T9E1"/>
<organism evidence="1">
    <name type="scientific">Lepeophtheirus salmonis</name>
    <name type="common">Salmon louse</name>
    <name type="synonym">Caligus salmonis</name>
    <dbReference type="NCBI Taxonomy" id="72036"/>
    <lineage>
        <taxon>Eukaryota</taxon>
        <taxon>Metazoa</taxon>
        <taxon>Ecdysozoa</taxon>
        <taxon>Arthropoda</taxon>
        <taxon>Crustacea</taxon>
        <taxon>Multicrustacea</taxon>
        <taxon>Hexanauplia</taxon>
        <taxon>Copepoda</taxon>
        <taxon>Siphonostomatoida</taxon>
        <taxon>Caligidae</taxon>
        <taxon>Lepeophtheirus</taxon>
    </lineage>
</organism>
<evidence type="ECO:0000313" key="1">
    <source>
        <dbReference type="EMBL" id="CDW22086.1"/>
    </source>
</evidence>
<proteinExistence type="predicted"/>
<dbReference type="EMBL" id="HACA01004725">
    <property type="protein sequence ID" value="CDW22086.1"/>
    <property type="molecule type" value="Transcribed_RNA"/>
</dbReference>